<feature type="domain" description="CBM6" evidence="2">
    <location>
        <begin position="680"/>
        <end position="799"/>
    </location>
</feature>
<sequence>MGATKLFLIAALAAIISSEASAQRTNFVNHDSKISHFAEPQWFRDNIPFVEVPNKEIEEVYYYRWSSLKRHLRYTLPGAGYIVTEFVHKVGYSLKFDTINAAAGHHIYEARWLRDRRYVQDYVNFWTREGGDPNAYSEWIADAAYNSYLIDGDEEFMKSQLKGLIRNYRKWDDHYDDTWKMYWISPHWDAMEYSCSSVQTDDPYHGGAGFRPSFNAEMYANAVAISKIAALNGEFDIFLEYQTRAESIKAAMNQRLWDPQRKFFYHAFKDNNPNFELLDSREEIGFFPWQYRIPGNTSEYVEAWEQLFDAQGFGTLWGPTTCEVRSQWYDGNQTGQCCWWNGNSWPYSTSLTLKALAAQVRDYANSAVVTVNEYLSELHKYALTQYKNDKPYVAECHSPITKLWVCDGFNHSEHYAHSIYTDNVLSDLIGIQPRPDNNFEINPLIPSNWRFFAAENIPYHGHEVTVLYDADGSYYESGHSGLQIFVNGEFVRSQSNVGRMTVPVPAPVARNGQQKIANYASNPSSEGYPAPRVSYISPYASEWHPLDGRVFYDYNPLNRWTNYGSGNPTDWFAVDFGPGRSKNISQIKLYVYSDVVTGEGGVDCPKKMEVEFYDGQGWRSATNQRSTPSACSPNDVNTIDFDPVSTQQVRVVFTRDVENNYYIGLTELEIWAAWPQSSPQGYEAEDGLIVRGSIKENRAASGTSFVGDLVQDDSSVEFTGVWLDSAGTYSIKVFYVNEGNEAKQILAANNDVEVPVTYPTANDEFASFVTVEVTLQRGSNVLIFRKDTNSVSLDRIEIGGKV</sequence>
<evidence type="ECO:0000313" key="4">
    <source>
        <dbReference type="Proteomes" id="UP000708208"/>
    </source>
</evidence>
<dbReference type="InterPro" id="IPR054491">
    <property type="entry name" value="MGH1-like_GH"/>
</dbReference>
<proteinExistence type="predicted"/>
<evidence type="ECO:0000313" key="3">
    <source>
        <dbReference type="EMBL" id="CAG7818180.1"/>
    </source>
</evidence>
<dbReference type="AlphaFoldDB" id="A0A8J2KPA8"/>
<keyword evidence="1" id="KW-0732">Signal</keyword>
<dbReference type="Proteomes" id="UP000708208">
    <property type="component" value="Unassembled WGS sequence"/>
</dbReference>
<dbReference type="InterPro" id="IPR005084">
    <property type="entry name" value="CBM6"/>
</dbReference>
<feature type="chain" id="PRO_5035196959" description="CBM6 domain-containing protein" evidence="1">
    <location>
        <begin position="23"/>
        <end position="802"/>
    </location>
</feature>
<evidence type="ECO:0000256" key="1">
    <source>
        <dbReference type="SAM" id="SignalP"/>
    </source>
</evidence>
<dbReference type="Pfam" id="PF22422">
    <property type="entry name" value="MGH1-like_GH"/>
    <property type="match status" value="1"/>
</dbReference>
<feature type="signal peptide" evidence="1">
    <location>
        <begin position="1"/>
        <end position="22"/>
    </location>
</feature>
<dbReference type="EMBL" id="CAJVCH010413561">
    <property type="protein sequence ID" value="CAG7818180.1"/>
    <property type="molecule type" value="Genomic_DNA"/>
</dbReference>
<dbReference type="GO" id="GO:0030246">
    <property type="term" value="F:carbohydrate binding"/>
    <property type="evidence" value="ECO:0007669"/>
    <property type="project" value="InterPro"/>
</dbReference>
<protein>
    <recommendedName>
        <fullName evidence="2">CBM6 domain-containing protein</fullName>
    </recommendedName>
</protein>
<comment type="caution">
    <text evidence="3">The sequence shown here is derived from an EMBL/GenBank/DDBJ whole genome shotgun (WGS) entry which is preliminary data.</text>
</comment>
<evidence type="ECO:0000259" key="2">
    <source>
        <dbReference type="PROSITE" id="PS51175"/>
    </source>
</evidence>
<dbReference type="InterPro" id="IPR000421">
    <property type="entry name" value="FA58C"/>
</dbReference>
<keyword evidence="4" id="KW-1185">Reference proteome</keyword>
<accession>A0A8J2KPA8</accession>
<dbReference type="Pfam" id="PF03633">
    <property type="entry name" value="Glyco_hydro_65C"/>
    <property type="match status" value="1"/>
</dbReference>
<dbReference type="OrthoDB" id="8248091at2759"/>
<dbReference type="InterPro" id="IPR005194">
    <property type="entry name" value="Glyco_hydro_65_C"/>
</dbReference>
<dbReference type="Pfam" id="PF00754">
    <property type="entry name" value="F5_F8_type_C"/>
    <property type="match status" value="1"/>
</dbReference>
<gene>
    <name evidence="3" type="ORF">AFUS01_LOCUS28702</name>
</gene>
<organism evidence="3 4">
    <name type="scientific">Allacma fusca</name>
    <dbReference type="NCBI Taxonomy" id="39272"/>
    <lineage>
        <taxon>Eukaryota</taxon>
        <taxon>Metazoa</taxon>
        <taxon>Ecdysozoa</taxon>
        <taxon>Arthropoda</taxon>
        <taxon>Hexapoda</taxon>
        <taxon>Collembola</taxon>
        <taxon>Symphypleona</taxon>
        <taxon>Sminthuridae</taxon>
        <taxon>Allacma</taxon>
    </lineage>
</organism>
<name>A0A8J2KPA8_9HEXA</name>
<reference evidence="3" key="1">
    <citation type="submission" date="2021-06" db="EMBL/GenBank/DDBJ databases">
        <authorList>
            <person name="Hodson N. C."/>
            <person name="Mongue J. A."/>
            <person name="Jaron S. K."/>
        </authorList>
    </citation>
    <scope>NUCLEOTIDE SEQUENCE</scope>
</reference>
<dbReference type="PROSITE" id="PS51175">
    <property type="entry name" value="CBM6"/>
    <property type="match status" value="1"/>
</dbReference>